<dbReference type="Gene3D" id="1.10.1200.10">
    <property type="entry name" value="ACP-like"/>
    <property type="match status" value="2"/>
</dbReference>
<dbReference type="Proteomes" id="UP001194746">
    <property type="component" value="Unassembled WGS sequence"/>
</dbReference>
<organism evidence="9 10">
    <name type="scientific">Aspergillus nanangensis</name>
    <dbReference type="NCBI Taxonomy" id="2582783"/>
    <lineage>
        <taxon>Eukaryota</taxon>
        <taxon>Fungi</taxon>
        <taxon>Dikarya</taxon>
        <taxon>Ascomycota</taxon>
        <taxon>Pezizomycotina</taxon>
        <taxon>Eurotiomycetes</taxon>
        <taxon>Eurotiomycetidae</taxon>
        <taxon>Eurotiales</taxon>
        <taxon>Aspergillaceae</taxon>
        <taxon>Aspergillus</taxon>
        <taxon>Aspergillus subgen. Circumdati</taxon>
    </lineage>
</organism>
<dbReference type="FunFam" id="3.30.559.30:FF:000003">
    <property type="entry name" value="Nonribosomal peptide synthase SidD"/>
    <property type="match status" value="1"/>
</dbReference>
<dbReference type="Pfam" id="PF00501">
    <property type="entry name" value="AMP-binding"/>
    <property type="match status" value="2"/>
</dbReference>
<evidence type="ECO:0000256" key="1">
    <source>
        <dbReference type="ARBA" id="ARBA00005179"/>
    </source>
</evidence>
<evidence type="ECO:0000259" key="8">
    <source>
        <dbReference type="PROSITE" id="PS50075"/>
    </source>
</evidence>
<dbReference type="PANTHER" id="PTHR45527">
    <property type="entry name" value="NONRIBOSOMAL PEPTIDE SYNTHETASE"/>
    <property type="match status" value="1"/>
</dbReference>
<comment type="similarity">
    <text evidence="6">Belongs to the NRP synthetase family.</text>
</comment>
<accession>A0AAD4CIZ1</accession>
<dbReference type="InterPro" id="IPR006162">
    <property type="entry name" value="Ppantetheine_attach_site"/>
</dbReference>
<dbReference type="SMART" id="SM00823">
    <property type="entry name" value="PKS_PP"/>
    <property type="match status" value="2"/>
</dbReference>
<dbReference type="PROSITE" id="PS50075">
    <property type="entry name" value="CARRIER"/>
    <property type="match status" value="2"/>
</dbReference>
<dbReference type="Gene3D" id="3.30.559.30">
    <property type="entry name" value="Nonribosomal peptide synthetase, condensation domain"/>
    <property type="match status" value="4"/>
</dbReference>
<dbReference type="InterPro" id="IPR020806">
    <property type="entry name" value="PKS_PP-bd"/>
</dbReference>
<dbReference type="GO" id="GO:1904091">
    <property type="term" value="F:non-ribosomal peptide synthetase activity"/>
    <property type="evidence" value="ECO:0007669"/>
    <property type="project" value="UniProtKB-ARBA"/>
</dbReference>
<dbReference type="PROSITE" id="PS00455">
    <property type="entry name" value="AMP_BINDING"/>
    <property type="match status" value="2"/>
</dbReference>
<reference evidence="9" key="2">
    <citation type="submission" date="2020-02" db="EMBL/GenBank/DDBJ databases">
        <authorList>
            <person name="Gilchrist C.L.M."/>
            <person name="Chooi Y.-H."/>
        </authorList>
    </citation>
    <scope>NUCLEOTIDE SEQUENCE</scope>
    <source>
        <strain evidence="9">MST-FP2251</strain>
    </source>
</reference>
<dbReference type="PANTHER" id="PTHR45527:SF3">
    <property type="entry name" value="SIDEROPHORE SYNTHETASE (EUROFUNG)"/>
    <property type="match status" value="1"/>
</dbReference>
<dbReference type="InterPro" id="IPR042099">
    <property type="entry name" value="ANL_N_sf"/>
</dbReference>
<sequence>MNWKNQESIFPSSTTQAESEHGTRYGIASHEIEETGPCTPEQLAYGSSLSQGDNRSIAEWDFEIPPDINIDSLKKAWQATVRSHSLLRTRIVANTSSSAFLRVVLKGNLRPQPERDHLEDEPWTLGSSLARFRIQTAGTTTHGRRLLIQIHHAICDPCAVGSIFQFLDQVYHNEVGCQLVAIPSGGGDTTAFPELPPSLHRPIARHHLQQSMPFRTSGRSFNDISSLLWLAWAVTQSQYQNSDDVLFGTARRGHGGAPAHVVSRRFLFDGQATVGEFLQDLESGKCTQHVHALGPDENDLASAVQTIVSVLPHVSSHSLEFARLSDSRKQNPFSNYALTLDCRLESDSSLTIHVHYDHDVLPRWATQRVLNHFVHVMSQLSDEDHGKPLARFKSLGPQDRAQLAFWNGKNVPVMNELVHDVIRTRSTEQPREEAICSWDGKFTYSELDRLSDSVAAQLADLNLLSSGSVVPIYINKSRWVPIAILGVLKAGAAFTLFDPSYPLQRLRTMAQDVKADLIICSKTTAELANQIIPRAALQIDDHKTYGSLYTSPSSSQSSLARPQDPLYVAFTSGSTGKPKATVIEHRAYCTGAREHIKAFRLTRRSRVLQFAMYAFDVSIMEILSTLMAGGCLCILNETQRTTPQAFTDAFSAFDITHALLTPSFARTLRHEQLPSLNVLILGGEPMSSADVDYWTSRRVQLMNAYGPAECSVNSAVQPDASSSHSSNIGFPTGAACWVVDPKDHHQLVPIGAIGELLVQGPIVGGGYLNNPELTQASFVEFVPPIPGLLLSGDQAVAYRAYKTGDLVRQQEDGSMVYIGRKDQQVKIRGQRIELSEVEFHIQKSLGSPGDVVIETAIPQGKSQPVLVAFLLHRKTRATPIHGCLVPPPELDEAWLGDIDAIEASLRQTLPTAMIPTLFLPLAEVPTTGTGKINRRLLRELVGDFSLTQLESYRTRNNDGTKRQPSTAAEHTLQELYSGVLEVPLATIGVEDNFFRLGGDSILAIRLVGAARDAGLALTVAQIFSTPTISGLSLVSSPLSRQEEILVPPFSLLGDTEEEHMNIIQLVRNQCEPSHPDSIEDIYPCTALQEGMYALSLKSPGAYTGRVTLELPGAVDIGRFLSAWRTVVDANPILRTQIVQTSKGLFQVVTQQADLDCGTYTSIDEIHQSDEASRNPLCWVALVNSPGQTVLFALTIHHALCDGWSLGSILNQLDAAYMGASMPSTTNFNTFIKYLHDLDGWEAYWTSELGHLQAPIFPPLPSPSYIPSPTSLQERRIHELRSVNSEIRLPVLIQMAWVILVSQYTDSADVVIGLTLNGRNAPVSGIEELTGPTITTVPLRMRVDDETTVSTALTGLQDQLAAMIPYEQAGLQRIGRLNEDCKTACSFQTQLAIQPPSDDPSDDGRCFDVSNGSAGSSMDYSAFSTYAMVVVCELGQSGTDILLKLHHDPDVITADEAECMINLFEHLLRQLCETPDRKLGQLQLAGPRDREQFAKWNTTVPAPVERCLHSLILDHGRTQPKSSAISGWDGHLTYEELGLLSIRLSRHLRTTFAIGSGDIVPICPDRSKWAIVSILAVMYAGAACVLLDLRHPRARMQGIVGDTAAKTIICSPGTHEKVKGLTRNLVIVNSVMMDSLPALGSIPECDKANEPSPKDPAFIIFTSGSTGKPKGIIMSHQSLNTSVHSYSPELRVDRQTRMLHFSSYAFDASIYEIFTALLGGGCLCVPSASDCASNLAGFIRQMGVSLAILAPSVVRVLHPDDVPSLRTLALGGEALTWELVNLWANRVRLVNAYGPAEATIMAAGVVRPGEWTTGVIGQVVGANPWITKPFNPDRLVARGMIGELLVEGPVLADGYLNAPEKTTASFIPAPAWLQSIRPNSPADNTRLYRSGDLVQQQRDGSIRFMGRRDNQVKLRGQRIELQEVEHCVTSYLPDRMVIAEVASFHTSGRRRDELVIFIREEEVDEEDQQSALFVPPSKINHSLTAGLKAHMASKLPPFMVPWVILFLHELPMTASGKTDRRRLRLEAGNLDQRTLEGYLNTTELVKRPPTTAQEILVRNIFARVLSLPESSIGVDDSFFHIGGDSISAMQVLTLCRRASLHLTMPDFLIHNTVALFCINTCPSTADKTHIDTHDETDGPFPLSPIQRLVLGSSGLASKRFNQSFFLKIQRRFDPEEIRSALSQIVQHHSMLRVRWVQPGGKEEAQQIISSSTSFCVREHQIHSKEQIDSLAKQAHACLDVQHGPIISLDIFSVEGGADYALFIAPNLAVDLVSWRIILGDIEDLLKGKQLGDVRPFPFQAWVRLQQNHAQKYTPKDVLSAEVHEVSHAYWGLRPEQNVFGSAIELGFTLTPETTDILLGGANMPLSSQPQEIFQAALLHAWQKVFEDRSMPTIFVEGHGRDPSGPEIDLSRTVGWFTTMFPSAACSGMGRKLSLQDILRRVKDTNRRVPGNGLPYFSSRAYNAQCEKAFKHHLPADIIFNYAGDYRQFEQPDAVFSQTDWILDQRMDVAEDMPRLALFDVAINIRNAQLYCSIRFCKDSQRQDLINRWVREYQHSLRTAAAELVTRPHQLTMCDVPLLEVNNYDGLSALENCILNELALESPSTIERIYPCSDSQAGVLEALSSGTGCNKARTIFKISGGKAVVDPARVLACWRRLIQRHAILRTVMIKNPLDSRGYLHVVLKQAAIDAVLLSCPSASVVADLCDVRPTSDWDTSPAHHMAIGQAAPGEEVFFKLETGNAMIDAFSLSVLIDELCLALDDRLPLQRAPAYEDFVAYVQSQPLEEARGYWSNALDDDSGGRSSLFPRLLPNDAQSSSAPILCSNHIILDNFKDIDRFWRQNRLTFTNILQVAWGIILSAYTRSSEVCFGALVSGRDIPVANIEKIVGPCFNVLPCRLRLAPGCTIMDVLRENQHEMQRRSDYQHCSISEMVGRTAVQATDRPLFNTCLSVQPSFSAQTAGSDCAQGHIVEIHDPTEYDVCLAVLLSPSQIEIEMRWWSFMLSEQDAMRLLGDLNRVVSHIVTHSALSIASFEL</sequence>
<evidence type="ECO:0000256" key="4">
    <source>
        <dbReference type="ARBA" id="ARBA00022598"/>
    </source>
</evidence>
<dbReference type="SUPFAM" id="SSF52777">
    <property type="entry name" value="CoA-dependent acyltransferases"/>
    <property type="match status" value="8"/>
</dbReference>
<evidence type="ECO:0000256" key="3">
    <source>
        <dbReference type="ARBA" id="ARBA00022553"/>
    </source>
</evidence>
<gene>
    <name evidence="9" type="ORF">FE257_010279</name>
</gene>
<name>A0AAD4CIZ1_ASPNN</name>
<evidence type="ECO:0000256" key="6">
    <source>
        <dbReference type="ARBA" id="ARBA00029454"/>
    </source>
</evidence>
<dbReference type="FunFam" id="1.10.1200.10:FF:000005">
    <property type="entry name" value="Nonribosomal peptide synthetase 1"/>
    <property type="match status" value="1"/>
</dbReference>
<feature type="domain" description="Carrier" evidence="8">
    <location>
        <begin position="2047"/>
        <end position="2131"/>
    </location>
</feature>
<dbReference type="Pfam" id="PF00668">
    <property type="entry name" value="Condensation"/>
    <property type="match status" value="3"/>
</dbReference>
<keyword evidence="2" id="KW-0596">Phosphopantetheine</keyword>
<dbReference type="CDD" id="cd19545">
    <property type="entry name" value="FUM14_C_NRPS-like"/>
    <property type="match status" value="1"/>
</dbReference>
<protein>
    <recommendedName>
        <fullName evidence="8">Carrier domain-containing protein</fullName>
    </recommendedName>
</protein>
<dbReference type="GO" id="GO:0043041">
    <property type="term" value="P:amino acid activation for nonribosomal peptide biosynthetic process"/>
    <property type="evidence" value="ECO:0007669"/>
    <property type="project" value="TreeGrafter"/>
</dbReference>
<evidence type="ECO:0000256" key="2">
    <source>
        <dbReference type="ARBA" id="ARBA00022450"/>
    </source>
</evidence>
<evidence type="ECO:0000256" key="5">
    <source>
        <dbReference type="ARBA" id="ARBA00022737"/>
    </source>
</evidence>
<proteinExistence type="inferred from homology"/>
<keyword evidence="3" id="KW-0597">Phosphoprotein</keyword>
<dbReference type="GO" id="GO:0005737">
    <property type="term" value="C:cytoplasm"/>
    <property type="evidence" value="ECO:0007669"/>
    <property type="project" value="TreeGrafter"/>
</dbReference>
<keyword evidence="4" id="KW-0436">Ligase</keyword>
<dbReference type="NCBIfam" id="TIGR01733">
    <property type="entry name" value="AA-adenyl-dom"/>
    <property type="match status" value="2"/>
</dbReference>
<dbReference type="InterPro" id="IPR023213">
    <property type="entry name" value="CAT-like_dom_sf"/>
</dbReference>
<dbReference type="SUPFAM" id="SSF56801">
    <property type="entry name" value="Acetyl-CoA synthetase-like"/>
    <property type="match status" value="2"/>
</dbReference>
<evidence type="ECO:0000313" key="10">
    <source>
        <dbReference type="Proteomes" id="UP001194746"/>
    </source>
</evidence>
<feature type="region of interest" description="Disordered" evidence="7">
    <location>
        <begin position="1"/>
        <end position="23"/>
    </location>
</feature>
<dbReference type="InterPro" id="IPR000873">
    <property type="entry name" value="AMP-dep_synth/lig_dom"/>
</dbReference>
<dbReference type="SUPFAM" id="SSF47336">
    <property type="entry name" value="ACP-like"/>
    <property type="match status" value="2"/>
</dbReference>
<dbReference type="Gene3D" id="3.40.50.12780">
    <property type="entry name" value="N-terminal domain of ligase-like"/>
    <property type="match status" value="2"/>
</dbReference>
<evidence type="ECO:0000256" key="7">
    <source>
        <dbReference type="SAM" id="MobiDB-lite"/>
    </source>
</evidence>
<dbReference type="FunFam" id="3.30.300.30:FF:000015">
    <property type="entry name" value="Nonribosomal peptide synthase SidD"/>
    <property type="match status" value="2"/>
</dbReference>
<dbReference type="InterPro" id="IPR010071">
    <property type="entry name" value="AA_adenyl_dom"/>
</dbReference>
<feature type="domain" description="Carrier" evidence="8">
    <location>
        <begin position="963"/>
        <end position="1039"/>
    </location>
</feature>
<dbReference type="InterPro" id="IPR045851">
    <property type="entry name" value="AMP-bd_C_sf"/>
</dbReference>
<dbReference type="CDD" id="cd05918">
    <property type="entry name" value="A_NRPS_SidN3_like"/>
    <property type="match status" value="2"/>
</dbReference>
<evidence type="ECO:0000313" key="9">
    <source>
        <dbReference type="EMBL" id="KAF9887424.1"/>
    </source>
</evidence>
<dbReference type="InterPro" id="IPR001242">
    <property type="entry name" value="Condensation_dom"/>
</dbReference>
<keyword evidence="5" id="KW-0677">Repeat</keyword>
<keyword evidence="10" id="KW-1185">Reference proteome</keyword>
<dbReference type="GO" id="GO:0044550">
    <property type="term" value="P:secondary metabolite biosynthetic process"/>
    <property type="evidence" value="ECO:0007669"/>
    <property type="project" value="TreeGrafter"/>
</dbReference>
<dbReference type="Pfam" id="PF00550">
    <property type="entry name" value="PP-binding"/>
    <property type="match status" value="2"/>
</dbReference>
<dbReference type="EMBL" id="VCAU01000062">
    <property type="protein sequence ID" value="KAF9887424.1"/>
    <property type="molecule type" value="Genomic_DNA"/>
</dbReference>
<dbReference type="FunFam" id="3.40.50.12780:FF:000014">
    <property type="entry name" value="Nonribosomal peptide synthetase 1"/>
    <property type="match status" value="1"/>
</dbReference>
<reference evidence="9" key="1">
    <citation type="journal article" date="2019" name="Beilstein J. Org. Chem.">
        <title>Nanangenines: drimane sesquiterpenoids as the dominant metabolite cohort of a novel Australian fungus, Aspergillus nanangensis.</title>
        <authorList>
            <person name="Lacey H.J."/>
            <person name="Gilchrist C.L.M."/>
            <person name="Crombie A."/>
            <person name="Kalaitzis J.A."/>
            <person name="Vuong D."/>
            <person name="Rutledge P.J."/>
            <person name="Turner P."/>
            <person name="Pitt J.I."/>
            <person name="Lacey E."/>
            <person name="Chooi Y.H."/>
            <person name="Piggott A.M."/>
        </authorList>
    </citation>
    <scope>NUCLEOTIDE SEQUENCE</scope>
    <source>
        <strain evidence="9">MST-FP2251</strain>
    </source>
</reference>
<feature type="compositionally biased region" description="Polar residues" evidence="7">
    <location>
        <begin position="1"/>
        <end position="17"/>
    </location>
</feature>
<dbReference type="Gene3D" id="3.30.559.10">
    <property type="entry name" value="Chloramphenicol acetyltransferase-like domain"/>
    <property type="match status" value="4"/>
</dbReference>
<dbReference type="FunFam" id="3.30.559.30:FF:000002">
    <property type="entry name" value="Nonribosomal peptide synthase Pes1"/>
    <property type="match status" value="1"/>
</dbReference>
<comment type="pathway">
    <text evidence="1">Secondary metabolite biosynthesis.</text>
</comment>
<comment type="caution">
    <text evidence="9">The sequence shown here is derived from an EMBL/GenBank/DDBJ whole genome shotgun (WGS) entry which is preliminary data.</text>
</comment>
<dbReference type="PROSITE" id="PS00012">
    <property type="entry name" value="PHOSPHOPANTETHEINE"/>
    <property type="match status" value="1"/>
</dbReference>
<dbReference type="GO" id="GO:0016874">
    <property type="term" value="F:ligase activity"/>
    <property type="evidence" value="ECO:0007669"/>
    <property type="project" value="UniProtKB-KW"/>
</dbReference>
<dbReference type="InterPro" id="IPR036736">
    <property type="entry name" value="ACP-like_sf"/>
</dbReference>
<dbReference type="CDD" id="cd19542">
    <property type="entry name" value="CT_NRPS-like"/>
    <property type="match status" value="1"/>
</dbReference>
<dbReference type="GO" id="GO:0031177">
    <property type="term" value="F:phosphopantetheine binding"/>
    <property type="evidence" value="ECO:0007669"/>
    <property type="project" value="InterPro"/>
</dbReference>
<dbReference type="Gene3D" id="3.30.300.30">
    <property type="match status" value="2"/>
</dbReference>
<dbReference type="InterPro" id="IPR020845">
    <property type="entry name" value="AMP-binding_CS"/>
</dbReference>
<dbReference type="InterPro" id="IPR009081">
    <property type="entry name" value="PP-bd_ACP"/>
</dbReference>